<keyword evidence="2" id="KW-0812">Transmembrane</keyword>
<feature type="compositionally biased region" description="Polar residues" evidence="1">
    <location>
        <begin position="132"/>
        <end position="143"/>
    </location>
</feature>
<feature type="transmembrane region" description="Helical" evidence="2">
    <location>
        <begin position="375"/>
        <end position="397"/>
    </location>
</feature>
<keyword evidence="4" id="KW-1185">Reference proteome</keyword>
<feature type="transmembrane region" description="Helical" evidence="2">
    <location>
        <begin position="281"/>
        <end position="305"/>
    </location>
</feature>
<keyword evidence="2" id="KW-0472">Membrane</keyword>
<feature type="region of interest" description="Disordered" evidence="1">
    <location>
        <begin position="109"/>
        <end position="166"/>
    </location>
</feature>
<evidence type="ECO:0000313" key="4">
    <source>
        <dbReference type="Proteomes" id="UP001375240"/>
    </source>
</evidence>
<reference evidence="3 4" key="1">
    <citation type="submission" date="2019-10" db="EMBL/GenBank/DDBJ databases">
        <authorList>
            <person name="Palmer J.M."/>
        </authorList>
    </citation>
    <scope>NUCLEOTIDE SEQUENCE [LARGE SCALE GENOMIC DNA]</scope>
    <source>
        <strain evidence="3 4">TWF696</strain>
    </source>
</reference>
<comment type="caution">
    <text evidence="3">The sequence shown here is derived from an EMBL/GenBank/DDBJ whole genome shotgun (WGS) entry which is preliminary data.</text>
</comment>
<gene>
    <name evidence="3" type="ORF">TWF696_008484</name>
</gene>
<sequence length="403" mass="45021">MDSGTKGTMMSFSWIFYQRPAKCLKTSEKIDYQNCIKSSCGTFTADGIPGPLSLDNILKSQTASPCSIVDFLHYLRYIEHSPEHLEFYLWHDDYTKRFEALSAEEKARSPAWGSNKNGTSTKEKEDGFEISTPRSVSTVSRGSSFDDKDALSPCSSKKPSVVGDEASSQPFRAEISQIIARYIAPGGARELNISARDRETALQALSYTTHPSAVATLKADCDNYLRHQSHPNFIRWVIANCTTPRMNFAYCLGIACLIFGIITSLLLTFSSLGRAWRLFGAIFWFLGVIILICAWKGICLVLMAMGHLRLLEPWEIRSDDVESEGEKGSFEDAIPDSWDDAPWMQRELKKPWIRRVFGQTVRVEDPQVMKIQDVILVQGAGLGILLTLPFIAVFVAVPAAHLI</sequence>
<evidence type="ECO:0000256" key="1">
    <source>
        <dbReference type="SAM" id="MobiDB-lite"/>
    </source>
</evidence>
<evidence type="ECO:0008006" key="5">
    <source>
        <dbReference type="Google" id="ProtNLM"/>
    </source>
</evidence>
<dbReference type="Proteomes" id="UP001375240">
    <property type="component" value="Unassembled WGS sequence"/>
</dbReference>
<protein>
    <recommendedName>
        <fullName evidence="5">RGS domain-containing protein</fullName>
    </recommendedName>
</protein>
<evidence type="ECO:0000313" key="3">
    <source>
        <dbReference type="EMBL" id="KAK6341408.1"/>
    </source>
</evidence>
<proteinExistence type="predicted"/>
<feature type="transmembrane region" description="Helical" evidence="2">
    <location>
        <begin position="247"/>
        <end position="269"/>
    </location>
</feature>
<accession>A0AAV9UFU6</accession>
<dbReference type="PANTHER" id="PTHR39466:SF1">
    <property type="entry name" value="RGS DOMAIN-CONTAINING PROTEIN"/>
    <property type="match status" value="1"/>
</dbReference>
<dbReference type="EMBL" id="JAVHNQ010000007">
    <property type="protein sequence ID" value="KAK6341408.1"/>
    <property type="molecule type" value="Genomic_DNA"/>
</dbReference>
<dbReference type="PANTHER" id="PTHR39466">
    <property type="entry name" value="RGS DOMAIN-CONTAINING PROTEIN"/>
    <property type="match status" value="1"/>
</dbReference>
<dbReference type="InterPro" id="IPR044926">
    <property type="entry name" value="RGS_subdomain_2"/>
</dbReference>
<dbReference type="Gene3D" id="1.10.167.10">
    <property type="entry name" value="Regulator of G-protein Signalling 4, domain 2"/>
    <property type="match status" value="1"/>
</dbReference>
<dbReference type="AlphaFoldDB" id="A0AAV9UFU6"/>
<dbReference type="SUPFAM" id="SSF48097">
    <property type="entry name" value="Regulator of G-protein signaling, RGS"/>
    <property type="match status" value="1"/>
</dbReference>
<dbReference type="InterPro" id="IPR036305">
    <property type="entry name" value="RGS_sf"/>
</dbReference>
<organism evidence="3 4">
    <name type="scientific">Orbilia brochopaga</name>
    <dbReference type="NCBI Taxonomy" id="3140254"/>
    <lineage>
        <taxon>Eukaryota</taxon>
        <taxon>Fungi</taxon>
        <taxon>Dikarya</taxon>
        <taxon>Ascomycota</taxon>
        <taxon>Pezizomycotina</taxon>
        <taxon>Orbiliomycetes</taxon>
        <taxon>Orbiliales</taxon>
        <taxon>Orbiliaceae</taxon>
        <taxon>Orbilia</taxon>
    </lineage>
</organism>
<evidence type="ECO:0000256" key="2">
    <source>
        <dbReference type="SAM" id="Phobius"/>
    </source>
</evidence>
<keyword evidence="2" id="KW-1133">Transmembrane helix</keyword>
<name>A0AAV9UFU6_9PEZI</name>